<dbReference type="Proteomes" id="UP000015105">
    <property type="component" value="Chromosome 2D"/>
</dbReference>
<evidence type="ECO:0000313" key="2">
    <source>
        <dbReference type="Proteomes" id="UP000015105"/>
    </source>
</evidence>
<reference evidence="1" key="5">
    <citation type="journal article" date="2021" name="G3 (Bethesda)">
        <title>Aegilops tauschii genome assembly Aet v5.0 features greater sequence contiguity and improved annotation.</title>
        <authorList>
            <person name="Wang L."/>
            <person name="Zhu T."/>
            <person name="Rodriguez J.C."/>
            <person name="Deal K.R."/>
            <person name="Dubcovsky J."/>
            <person name="McGuire P.E."/>
            <person name="Lux T."/>
            <person name="Spannagl M."/>
            <person name="Mayer K.F.X."/>
            <person name="Baldrich P."/>
            <person name="Meyers B.C."/>
            <person name="Huo N."/>
            <person name="Gu Y.Q."/>
            <person name="Zhou H."/>
            <person name="Devos K.M."/>
            <person name="Bennetzen J.L."/>
            <person name="Unver T."/>
            <person name="Budak H."/>
            <person name="Gulick P.J."/>
            <person name="Galiba G."/>
            <person name="Kalapos B."/>
            <person name="Nelson D.R."/>
            <person name="Li P."/>
            <person name="You F.M."/>
            <person name="Luo M.C."/>
            <person name="Dvorak J."/>
        </authorList>
    </citation>
    <scope>NUCLEOTIDE SEQUENCE [LARGE SCALE GENOMIC DNA]</scope>
    <source>
        <strain evidence="1">cv. AL8/78</strain>
    </source>
</reference>
<dbReference type="PANTHER" id="PTHR32153">
    <property type="entry name" value="OJ000223_09.16 PROTEIN"/>
    <property type="match status" value="1"/>
</dbReference>
<evidence type="ECO:0000313" key="1">
    <source>
        <dbReference type="EnsemblPlants" id="AET2Gv20728900.16"/>
    </source>
</evidence>
<name>A0A453C430_AEGTS</name>
<dbReference type="EnsemblPlants" id="AET2Gv20728900.16">
    <property type="protein sequence ID" value="AET2Gv20728900.16"/>
    <property type="gene ID" value="AET2Gv20728900"/>
</dbReference>
<keyword evidence="2" id="KW-1185">Reference proteome</keyword>
<reference evidence="1" key="3">
    <citation type="journal article" date="2017" name="Nature">
        <title>Genome sequence of the progenitor of the wheat D genome Aegilops tauschii.</title>
        <authorList>
            <person name="Luo M.C."/>
            <person name="Gu Y.Q."/>
            <person name="Puiu D."/>
            <person name="Wang H."/>
            <person name="Twardziok S.O."/>
            <person name="Deal K.R."/>
            <person name="Huo N."/>
            <person name="Zhu T."/>
            <person name="Wang L."/>
            <person name="Wang Y."/>
            <person name="McGuire P.E."/>
            <person name="Liu S."/>
            <person name="Long H."/>
            <person name="Ramasamy R.K."/>
            <person name="Rodriguez J.C."/>
            <person name="Van S.L."/>
            <person name="Yuan L."/>
            <person name="Wang Z."/>
            <person name="Xia Z."/>
            <person name="Xiao L."/>
            <person name="Anderson O.D."/>
            <person name="Ouyang S."/>
            <person name="Liang Y."/>
            <person name="Zimin A.V."/>
            <person name="Pertea G."/>
            <person name="Qi P."/>
            <person name="Bennetzen J.L."/>
            <person name="Dai X."/>
            <person name="Dawson M.W."/>
            <person name="Muller H.G."/>
            <person name="Kugler K."/>
            <person name="Rivarola-Duarte L."/>
            <person name="Spannagl M."/>
            <person name="Mayer K.F.X."/>
            <person name="Lu F.H."/>
            <person name="Bevan M.W."/>
            <person name="Leroy P."/>
            <person name="Li P."/>
            <person name="You F.M."/>
            <person name="Sun Q."/>
            <person name="Liu Z."/>
            <person name="Lyons E."/>
            <person name="Wicker T."/>
            <person name="Salzberg S.L."/>
            <person name="Devos K.M."/>
            <person name="Dvorak J."/>
        </authorList>
    </citation>
    <scope>NUCLEOTIDE SEQUENCE [LARGE SCALE GENOMIC DNA]</scope>
    <source>
        <strain evidence="1">cv. AL8/78</strain>
    </source>
</reference>
<evidence type="ECO:0008006" key="3">
    <source>
        <dbReference type="Google" id="ProtNLM"/>
    </source>
</evidence>
<reference evidence="2" key="1">
    <citation type="journal article" date="2014" name="Science">
        <title>Ancient hybridizations among the ancestral genomes of bread wheat.</title>
        <authorList>
            <consortium name="International Wheat Genome Sequencing Consortium,"/>
            <person name="Marcussen T."/>
            <person name="Sandve S.R."/>
            <person name="Heier L."/>
            <person name="Spannagl M."/>
            <person name="Pfeifer M."/>
            <person name="Jakobsen K.S."/>
            <person name="Wulff B.B."/>
            <person name="Steuernagel B."/>
            <person name="Mayer K.F."/>
            <person name="Olsen O.A."/>
        </authorList>
    </citation>
    <scope>NUCLEOTIDE SEQUENCE [LARGE SCALE GENOMIC DNA]</scope>
    <source>
        <strain evidence="2">cv. AL8/78</strain>
    </source>
</reference>
<reference evidence="2" key="2">
    <citation type="journal article" date="2017" name="Nat. Plants">
        <title>The Aegilops tauschii genome reveals multiple impacts of transposons.</title>
        <authorList>
            <person name="Zhao G."/>
            <person name="Zou C."/>
            <person name="Li K."/>
            <person name="Wang K."/>
            <person name="Li T."/>
            <person name="Gao L."/>
            <person name="Zhang X."/>
            <person name="Wang H."/>
            <person name="Yang Z."/>
            <person name="Liu X."/>
            <person name="Jiang W."/>
            <person name="Mao L."/>
            <person name="Kong X."/>
            <person name="Jiao Y."/>
            <person name="Jia J."/>
        </authorList>
    </citation>
    <scope>NUCLEOTIDE SEQUENCE [LARGE SCALE GENOMIC DNA]</scope>
    <source>
        <strain evidence="2">cv. AL8/78</strain>
    </source>
</reference>
<organism evidence="1 2">
    <name type="scientific">Aegilops tauschii subsp. strangulata</name>
    <name type="common">Goatgrass</name>
    <dbReference type="NCBI Taxonomy" id="200361"/>
    <lineage>
        <taxon>Eukaryota</taxon>
        <taxon>Viridiplantae</taxon>
        <taxon>Streptophyta</taxon>
        <taxon>Embryophyta</taxon>
        <taxon>Tracheophyta</taxon>
        <taxon>Spermatophyta</taxon>
        <taxon>Magnoliopsida</taxon>
        <taxon>Liliopsida</taxon>
        <taxon>Poales</taxon>
        <taxon>Poaceae</taxon>
        <taxon>BOP clade</taxon>
        <taxon>Pooideae</taxon>
        <taxon>Triticodae</taxon>
        <taxon>Triticeae</taxon>
        <taxon>Triticinae</taxon>
        <taxon>Aegilops</taxon>
    </lineage>
</organism>
<proteinExistence type="predicted"/>
<dbReference type="SUPFAM" id="SSF52047">
    <property type="entry name" value="RNI-like"/>
    <property type="match status" value="1"/>
</dbReference>
<dbReference type="Gramene" id="AET2Gv20728900.16">
    <property type="protein sequence ID" value="AET2Gv20728900.16"/>
    <property type="gene ID" value="AET2Gv20728900"/>
</dbReference>
<protein>
    <recommendedName>
        <fullName evidence="3">FBD domain-containing protein</fullName>
    </recommendedName>
</protein>
<dbReference type="AlphaFoldDB" id="A0A453C430"/>
<reference evidence="1" key="4">
    <citation type="submission" date="2019-03" db="UniProtKB">
        <authorList>
            <consortium name="EnsemblPlants"/>
        </authorList>
    </citation>
    <scope>IDENTIFICATION</scope>
</reference>
<sequence>KLQDLRFGKSDICNVLLTCKQLKHLRMFNCNSGVWTTLQVEHLELDPLSVGDVPLLETVDLTNVCLSSHKMVKLSEFLGGTSVRNLRLGFESEKIWVQPEHLTRQLAAVFCQLTFVHMAEIPEGYDLSWSLFILEPAPNLKELYLTVWDHLCTMETDREKRRALSYSIRKGLRWESSASRFQHRSLETLVIFGFESKEYMLTHVRCVMEAAVNLKNVFLYNRLACEMCRDNPPPSSFPFAETKKLLVEKIITSGIDSAASIHFLSG</sequence>
<dbReference type="InterPro" id="IPR044997">
    <property type="entry name" value="F-box_plant"/>
</dbReference>
<accession>A0A453C430</accession>